<evidence type="ECO:0008006" key="4">
    <source>
        <dbReference type="Google" id="ProtNLM"/>
    </source>
</evidence>
<protein>
    <recommendedName>
        <fullName evidence="4">Translation initiation factor IF-2-like</fullName>
    </recommendedName>
</protein>
<keyword evidence="2" id="KW-1185">Reference proteome</keyword>
<proteinExistence type="predicted"/>
<gene>
    <name evidence="3" type="primary">LOC139180380</name>
</gene>
<dbReference type="RefSeq" id="XP_070638144.1">
    <property type="nucleotide sequence ID" value="XM_070782043.1"/>
</dbReference>
<evidence type="ECO:0000256" key="1">
    <source>
        <dbReference type="SAM" id="MobiDB-lite"/>
    </source>
</evidence>
<evidence type="ECO:0000313" key="2">
    <source>
        <dbReference type="Proteomes" id="UP001652663"/>
    </source>
</evidence>
<dbReference type="Proteomes" id="UP001652663">
    <property type="component" value="Chromosome 28"/>
</dbReference>
<reference evidence="3" key="1">
    <citation type="submission" date="2025-08" db="UniProtKB">
        <authorList>
            <consortium name="RefSeq"/>
        </authorList>
    </citation>
    <scope>IDENTIFICATION</scope>
    <source>
        <tissue evidence="3">Blood</tissue>
    </source>
</reference>
<dbReference type="GeneID" id="139180380"/>
<sequence length="169" mass="17281">MEPRASCPSGVRGGVPGRSAAHTRGARRAARRGAEGTRAGAQSRGGPGGGADPGRRRPAAPPRSRRLGPAQPGTSGARAWEGICPRAPSPSPPDGRAAGGREGGRRRPAVYISAHPARSRTAPRAQAPPRPLLALRGGSSSSNMAVDGCSGWCRRREELPRAPAPAARC</sequence>
<name>A0ABM4RRG5_BOSIN</name>
<feature type="region of interest" description="Disordered" evidence="1">
    <location>
        <begin position="1"/>
        <end position="148"/>
    </location>
</feature>
<organism evidence="2 3">
    <name type="scientific">Bos indicus</name>
    <name type="common">Zebu</name>
    <dbReference type="NCBI Taxonomy" id="9915"/>
    <lineage>
        <taxon>Eukaryota</taxon>
        <taxon>Metazoa</taxon>
        <taxon>Chordata</taxon>
        <taxon>Craniata</taxon>
        <taxon>Vertebrata</taxon>
        <taxon>Euteleostomi</taxon>
        <taxon>Mammalia</taxon>
        <taxon>Eutheria</taxon>
        <taxon>Laurasiatheria</taxon>
        <taxon>Artiodactyla</taxon>
        <taxon>Ruminantia</taxon>
        <taxon>Pecora</taxon>
        <taxon>Bovidae</taxon>
        <taxon>Bovinae</taxon>
        <taxon>Bos</taxon>
    </lineage>
</organism>
<accession>A0ABM4RRG5</accession>
<evidence type="ECO:0000313" key="3">
    <source>
        <dbReference type="RefSeq" id="XP_070638144.1"/>
    </source>
</evidence>
<feature type="compositionally biased region" description="Gly residues" evidence="1">
    <location>
        <begin position="43"/>
        <end position="52"/>
    </location>
</feature>